<evidence type="ECO:0000313" key="2">
    <source>
        <dbReference type="Proteomes" id="UP000007077"/>
    </source>
</evidence>
<dbReference type="PATRIC" id="fig|225937.3.peg.3561"/>
<proteinExistence type="predicted"/>
<reference evidence="2" key="2">
    <citation type="submission" date="2010-02" db="EMBL/GenBank/DDBJ databases">
        <title>Complete genome sequence of Marinobacter adhaerens type strain (HP15).</title>
        <authorList>
            <person name="Gaerdes A.A.M."/>
            <person name="Kaeppel E."/>
            <person name="Shezad A."/>
            <person name="Seebah S."/>
            <person name="Teeling H."/>
            <person name="Yarza P."/>
            <person name="Gloeckner F.O."/>
            <person name="Ullrich M.S."/>
        </authorList>
    </citation>
    <scope>NUCLEOTIDE SEQUENCE [LARGE SCALE GENOMIC DNA]</scope>
    <source>
        <strain evidence="2">DSM 23420 / HP15</strain>
    </source>
</reference>
<protein>
    <submittedName>
        <fullName evidence="1">Uncharacterized protein</fullName>
    </submittedName>
</protein>
<dbReference type="Proteomes" id="UP000007077">
    <property type="component" value="Chromosome"/>
</dbReference>
<reference evidence="1 2" key="1">
    <citation type="journal article" date="2010" name="Stand. Genomic Sci.">
        <title>Complete genome sequence of Marinobacter adhaerens type strain (HP15), a diatom-interacting marine microorganism.</title>
        <authorList>
            <person name="Gardes A."/>
            <person name="Kaeppel E."/>
            <person name="Shehzad A."/>
            <person name="Seebah S."/>
            <person name="Teeling H."/>
            <person name="Yarza P."/>
            <person name="Glockner F.O."/>
            <person name="Grossart H.P."/>
            <person name="Ullrich M.S."/>
        </authorList>
    </citation>
    <scope>NUCLEOTIDE SEQUENCE [LARGE SCALE GENOMIC DNA]</scope>
    <source>
        <strain evidence="2">DSM 23420 / HP15</strain>
    </source>
</reference>
<accession>E4PG36</accession>
<organism evidence="1 2">
    <name type="scientific">Marinobacter adhaerens (strain DSM 23420 / HP15)</name>
    <dbReference type="NCBI Taxonomy" id="225937"/>
    <lineage>
        <taxon>Bacteria</taxon>
        <taxon>Pseudomonadati</taxon>
        <taxon>Pseudomonadota</taxon>
        <taxon>Gammaproteobacteria</taxon>
        <taxon>Pseudomonadales</taxon>
        <taxon>Marinobacteraceae</taxon>
        <taxon>Marinobacter</taxon>
    </lineage>
</organism>
<dbReference type="KEGG" id="mad:HP15_3536"/>
<evidence type="ECO:0000313" key="1">
    <source>
        <dbReference type="EMBL" id="ADP99300.1"/>
    </source>
</evidence>
<name>E4PG36_MARAH</name>
<dbReference type="AlphaFoldDB" id="E4PG36"/>
<sequence>MIQRESGIDIATPRNGRSNKHDIEQYRLFVCDKSDWFYGK</sequence>
<dbReference type="HOGENOM" id="CLU_3292121_0_0_6"/>
<dbReference type="EMBL" id="CP001978">
    <property type="protein sequence ID" value="ADP99300.1"/>
    <property type="molecule type" value="Genomic_DNA"/>
</dbReference>
<gene>
    <name evidence="1" type="ordered locus">HP15_3536</name>
</gene>